<evidence type="ECO:0000313" key="4">
    <source>
        <dbReference type="Proteomes" id="UP000020218"/>
    </source>
</evidence>
<dbReference type="CDD" id="cd00009">
    <property type="entry name" value="AAA"/>
    <property type="match status" value="1"/>
</dbReference>
<dbReference type="AlphaFoldDB" id="A0A011NX17"/>
<evidence type="ECO:0000256" key="1">
    <source>
        <dbReference type="SAM" id="MobiDB-lite"/>
    </source>
</evidence>
<keyword evidence="4" id="KW-1185">Reference proteome</keyword>
<feature type="domain" description="AAA+ ATPase" evidence="2">
    <location>
        <begin position="21"/>
        <end position="180"/>
    </location>
</feature>
<dbReference type="Gene3D" id="3.40.50.300">
    <property type="entry name" value="P-loop containing nucleotide triphosphate hydrolases"/>
    <property type="match status" value="1"/>
</dbReference>
<dbReference type="SMART" id="SM00382">
    <property type="entry name" value="AAA"/>
    <property type="match status" value="1"/>
</dbReference>
<comment type="caution">
    <text evidence="3">The sequence shown here is derived from an EMBL/GenBank/DDBJ whole genome shotgun (WGS) entry which is preliminary data.</text>
</comment>
<organism evidence="3 4">
    <name type="scientific">Candidatus Accumulibacter adjunctus</name>
    <dbReference type="NCBI Taxonomy" id="1454001"/>
    <lineage>
        <taxon>Bacteria</taxon>
        <taxon>Pseudomonadati</taxon>
        <taxon>Pseudomonadota</taxon>
        <taxon>Betaproteobacteria</taxon>
        <taxon>Candidatus Accumulibacter</taxon>
    </lineage>
</organism>
<dbReference type="PANTHER" id="PTHR43566:SF2">
    <property type="entry name" value="DUF4143 DOMAIN-CONTAINING PROTEIN"/>
    <property type="match status" value="1"/>
</dbReference>
<reference evidence="3" key="1">
    <citation type="submission" date="2014-02" db="EMBL/GenBank/DDBJ databases">
        <title>Expanding our view of genomic diversity in Candidatus Accumulibacter clades.</title>
        <authorList>
            <person name="Skennerton C.T."/>
            <person name="Barr J.J."/>
            <person name="Slater F.R."/>
            <person name="Bond P.L."/>
            <person name="Tyson G.W."/>
        </authorList>
    </citation>
    <scope>NUCLEOTIDE SEQUENCE [LARGE SCALE GENOMIC DNA]</scope>
</reference>
<dbReference type="SUPFAM" id="SSF52540">
    <property type="entry name" value="P-loop containing nucleoside triphosphate hydrolases"/>
    <property type="match status" value="1"/>
</dbReference>
<dbReference type="EMBL" id="JFAX01000002">
    <property type="protein sequence ID" value="EXI69192.1"/>
    <property type="molecule type" value="Genomic_DNA"/>
</dbReference>
<evidence type="ECO:0000259" key="2">
    <source>
        <dbReference type="SMART" id="SM00382"/>
    </source>
</evidence>
<proteinExistence type="predicted"/>
<dbReference type="PANTHER" id="PTHR43566">
    <property type="entry name" value="CONSERVED PROTEIN"/>
    <property type="match status" value="1"/>
</dbReference>
<dbReference type="InterPro" id="IPR003593">
    <property type="entry name" value="AAA+_ATPase"/>
</dbReference>
<gene>
    <name evidence="3" type="ORF">AW08_00399</name>
</gene>
<feature type="region of interest" description="Disordered" evidence="1">
    <location>
        <begin position="57"/>
        <end position="80"/>
    </location>
</feature>
<dbReference type="InterPro" id="IPR025420">
    <property type="entry name" value="DUF4143"/>
</dbReference>
<name>A0A011NX17_9PROT</name>
<dbReference type="Pfam" id="PF13635">
    <property type="entry name" value="DUF4143"/>
    <property type="match status" value="1"/>
</dbReference>
<dbReference type="Pfam" id="PF13173">
    <property type="entry name" value="AAA_14"/>
    <property type="match status" value="1"/>
</dbReference>
<evidence type="ECO:0000313" key="3">
    <source>
        <dbReference type="EMBL" id="EXI69192.1"/>
    </source>
</evidence>
<dbReference type="Proteomes" id="UP000020218">
    <property type="component" value="Unassembled WGS sequence"/>
</dbReference>
<accession>A0A011NX17</accession>
<dbReference type="InterPro" id="IPR041682">
    <property type="entry name" value="AAA_14"/>
</dbReference>
<dbReference type="InterPro" id="IPR027417">
    <property type="entry name" value="P-loop_NTPase"/>
</dbReference>
<sequence length="417" mass="46640">MIPAYQRPETAILKERLREPPRFLIVVAGPRQVGKTTLVRSVLAGYPPGRYSFVAVDDPEDSSLPRADPGSAPTGRRAAAPRDGAWLVDIWQRARTAAQRSADGHILILDEIQKISRWSDIVKGLWDADRAQGLALHVVLLGSSPLLMRQGMSESLAGRFEPIHLSHWSFREMVDAFDFDLEDYLYFGGYPGSAPRIRDEARWRNYVNTVLIEPSIEKDILMMTRVDKPALLRQLFHLGCRYSGQELSYTKMMGQLQDAGNTVTLAHYLELLGNAGLIRGLQKYAGQHYRRRSSSPKLVVLNMALMSAGSGYTRAEAQADRGYRGRVVESIVGAHLHNTAAPDCRLHYWRDGTDEVDFVVERGQRLVAIEVKSAAVPAQLRGLATFEREFGACRRLLIGDGGIPLAEFLSYPAEHWF</sequence>
<protein>
    <submittedName>
        <fullName evidence="3">Archaeal ATPase</fullName>
    </submittedName>
</protein>
<dbReference type="PATRIC" id="fig|1454001.3.peg.662"/>
<dbReference type="STRING" id="1454001.AW08_00399"/>